<evidence type="ECO:0000313" key="2">
    <source>
        <dbReference type="Proteomes" id="UP000188947"/>
    </source>
</evidence>
<dbReference type="GeneID" id="48545081"/>
<reference evidence="1 2" key="1">
    <citation type="submission" date="2016-11" db="EMBL/GenBank/DDBJ databases">
        <title>Genome sequence and comparative genomic analysis of clinical strain Elizabethkingia meningoseptica 61421 PRCM.</title>
        <authorList>
            <person name="Wang M."/>
            <person name="Hu S."/>
            <person name="Cao L."/>
            <person name="Jiang T."/>
            <person name="Zhou Y."/>
            <person name="Ming D."/>
        </authorList>
    </citation>
    <scope>NUCLEOTIDE SEQUENCE [LARGE SCALE GENOMIC DNA]</scope>
    <source>
        <strain evidence="1 2">61421 PRCM</strain>
    </source>
</reference>
<name>A0A1V3TZV9_ELIME</name>
<gene>
    <name evidence="1" type="ORF">BMF97_11080</name>
</gene>
<dbReference type="KEGG" id="emg:BBD33_15125"/>
<comment type="caution">
    <text evidence="1">The sequence shown here is derived from an EMBL/GenBank/DDBJ whole genome shotgun (WGS) entry which is preliminary data.</text>
</comment>
<proteinExistence type="predicted"/>
<accession>A0A1V3TZV9</accession>
<dbReference type="Proteomes" id="UP000188947">
    <property type="component" value="Unassembled WGS sequence"/>
</dbReference>
<dbReference type="AlphaFoldDB" id="A0A1V3TZV9"/>
<keyword evidence="2" id="KW-1185">Reference proteome</keyword>
<evidence type="ECO:0000313" key="1">
    <source>
        <dbReference type="EMBL" id="OOH95359.1"/>
    </source>
</evidence>
<protein>
    <submittedName>
        <fullName evidence="1">Uncharacterized protein</fullName>
    </submittedName>
</protein>
<dbReference type="EMBL" id="MPOG01000011">
    <property type="protein sequence ID" value="OOH95359.1"/>
    <property type="molecule type" value="Genomic_DNA"/>
</dbReference>
<dbReference type="OrthoDB" id="1263809at2"/>
<dbReference type="RefSeq" id="WP_019051303.1">
    <property type="nucleotide sequence ID" value="NZ_CP014338.1"/>
</dbReference>
<sequence>MRNNTSNYNHLLGKTKKEIINILGEEFNYYPDILWIYEINRTWWGKKTVLLLSFNQEETLEKINTKTYFLKFEIKK</sequence>
<organism evidence="1 2">
    <name type="scientific">Elizabethkingia meningoseptica</name>
    <name type="common">Chryseobacterium meningosepticum</name>
    <dbReference type="NCBI Taxonomy" id="238"/>
    <lineage>
        <taxon>Bacteria</taxon>
        <taxon>Pseudomonadati</taxon>
        <taxon>Bacteroidota</taxon>
        <taxon>Flavobacteriia</taxon>
        <taxon>Flavobacteriales</taxon>
        <taxon>Weeksellaceae</taxon>
        <taxon>Elizabethkingia</taxon>
    </lineage>
</organism>
<dbReference type="STRING" id="238.BBD35_17430"/>
<dbReference type="eggNOG" id="ENOG502ZZR0">
    <property type="taxonomic scope" value="Bacteria"/>
</dbReference>